<protein>
    <recommendedName>
        <fullName evidence="3">Sulfotransferase</fullName>
        <ecNumber evidence="3">2.8.2.-</ecNumber>
    </recommendedName>
</protein>
<dbReference type="PANTHER" id="PTHR11783">
    <property type="entry name" value="SULFOTRANSFERASE SULT"/>
    <property type="match status" value="1"/>
</dbReference>
<feature type="domain" description="Sulfotransferase" evidence="4">
    <location>
        <begin position="114"/>
        <end position="372"/>
    </location>
</feature>
<dbReference type="SUPFAM" id="SSF52540">
    <property type="entry name" value="P-loop containing nucleoside triphosphate hydrolases"/>
    <property type="match status" value="1"/>
</dbReference>
<dbReference type="EMBL" id="JANQDX010000016">
    <property type="protein sequence ID" value="KAL0909358.1"/>
    <property type="molecule type" value="Genomic_DNA"/>
</dbReference>
<gene>
    <name evidence="5" type="ORF">M5K25_020217</name>
</gene>
<evidence type="ECO:0000313" key="6">
    <source>
        <dbReference type="Proteomes" id="UP001552299"/>
    </source>
</evidence>
<name>A0ABD0UGQ3_DENTH</name>
<keyword evidence="6" id="KW-1185">Reference proteome</keyword>
<comment type="caution">
    <text evidence="5">The sequence shown here is derived from an EMBL/GenBank/DDBJ whole genome shotgun (WGS) entry which is preliminary data.</text>
</comment>
<evidence type="ECO:0000313" key="5">
    <source>
        <dbReference type="EMBL" id="KAL0909358.1"/>
    </source>
</evidence>
<keyword evidence="2 3" id="KW-0808">Transferase</keyword>
<dbReference type="AlphaFoldDB" id="A0ABD0UGQ3"/>
<evidence type="ECO:0000259" key="4">
    <source>
        <dbReference type="Pfam" id="PF00685"/>
    </source>
</evidence>
<evidence type="ECO:0000256" key="1">
    <source>
        <dbReference type="ARBA" id="ARBA00005771"/>
    </source>
</evidence>
<dbReference type="Gene3D" id="3.40.50.300">
    <property type="entry name" value="P-loop containing nucleotide triphosphate hydrolases"/>
    <property type="match status" value="1"/>
</dbReference>
<accession>A0ABD0UGQ3</accession>
<sequence>MSYQNILHSINILVTSFTVPSNPKVQEEERRMSSQKDKQMFSNPYFIECYYTPKTKEQKEKELRAHQEYKEEIASLPLQQSLQQRPLRLYKGFWFHEIILPGILSLHHHLHPTPSDIFLATFPKSGTTWLKALAFAIGTRNPYALLSRHPHDCSPFIEGFFSGPRLPDLDVLPSPRQFATHIPYSVLPNSVRDSPCRIIYLCREPKDTLVSTYHYSKGMHRPEAAPQPMPLPEAMELFCKGLSMYGPVWEHQLEYWQESQSQPDKVLFLKYEDMKADPEANVRRMAEFMGRPFSVEEEMNGMVGEIVRLCSFEKLSQLEVNKVGVRGKEFGLAIKNSSFFRNGKVGDWREHLTEQMAEKLDAITQAKLYQSGLTYSNS</sequence>
<dbReference type="InterPro" id="IPR027417">
    <property type="entry name" value="P-loop_NTPase"/>
</dbReference>
<comment type="similarity">
    <text evidence="1 3">Belongs to the sulfotransferase 1 family.</text>
</comment>
<evidence type="ECO:0000256" key="3">
    <source>
        <dbReference type="RuleBase" id="RU361155"/>
    </source>
</evidence>
<proteinExistence type="inferred from homology"/>
<organism evidence="5 6">
    <name type="scientific">Dendrobium thyrsiflorum</name>
    <name type="common">Pinecone-like raceme dendrobium</name>
    <name type="synonym">Orchid</name>
    <dbReference type="NCBI Taxonomy" id="117978"/>
    <lineage>
        <taxon>Eukaryota</taxon>
        <taxon>Viridiplantae</taxon>
        <taxon>Streptophyta</taxon>
        <taxon>Embryophyta</taxon>
        <taxon>Tracheophyta</taxon>
        <taxon>Spermatophyta</taxon>
        <taxon>Magnoliopsida</taxon>
        <taxon>Liliopsida</taxon>
        <taxon>Asparagales</taxon>
        <taxon>Orchidaceae</taxon>
        <taxon>Epidendroideae</taxon>
        <taxon>Malaxideae</taxon>
        <taxon>Dendrobiinae</taxon>
        <taxon>Dendrobium</taxon>
    </lineage>
</organism>
<dbReference type="GO" id="GO:0016740">
    <property type="term" value="F:transferase activity"/>
    <property type="evidence" value="ECO:0007669"/>
    <property type="project" value="UniProtKB-KW"/>
</dbReference>
<evidence type="ECO:0000256" key="2">
    <source>
        <dbReference type="ARBA" id="ARBA00022679"/>
    </source>
</evidence>
<dbReference type="InterPro" id="IPR000863">
    <property type="entry name" value="Sulfotransferase_dom"/>
</dbReference>
<dbReference type="Pfam" id="PF00685">
    <property type="entry name" value="Sulfotransfer_1"/>
    <property type="match status" value="1"/>
</dbReference>
<dbReference type="EC" id="2.8.2.-" evidence="3"/>
<reference evidence="5 6" key="1">
    <citation type="journal article" date="2024" name="Plant Biotechnol. J.">
        <title>Dendrobium thyrsiflorum genome and its molecular insights into genes involved in important horticultural traits.</title>
        <authorList>
            <person name="Chen B."/>
            <person name="Wang J.Y."/>
            <person name="Zheng P.J."/>
            <person name="Li K.L."/>
            <person name="Liang Y.M."/>
            <person name="Chen X.F."/>
            <person name="Zhang C."/>
            <person name="Zhao X."/>
            <person name="He X."/>
            <person name="Zhang G.Q."/>
            <person name="Liu Z.J."/>
            <person name="Xu Q."/>
        </authorList>
    </citation>
    <scope>NUCLEOTIDE SEQUENCE [LARGE SCALE GENOMIC DNA]</scope>
    <source>
        <strain evidence="5">GZMU011</strain>
    </source>
</reference>
<dbReference type="Proteomes" id="UP001552299">
    <property type="component" value="Unassembled WGS sequence"/>
</dbReference>